<evidence type="ECO:0000313" key="2">
    <source>
        <dbReference type="Proteomes" id="UP000179279"/>
    </source>
</evidence>
<dbReference type="PANTHER" id="PTHR30093">
    <property type="entry name" value="GENERAL SECRETION PATHWAY PROTEIN G"/>
    <property type="match status" value="1"/>
</dbReference>
<reference evidence="1 2" key="1">
    <citation type="journal article" date="2016" name="Nat. Commun.">
        <title>Thousands of microbial genomes shed light on interconnected biogeochemical processes in an aquifer system.</title>
        <authorList>
            <person name="Anantharaman K."/>
            <person name="Brown C.T."/>
            <person name="Hug L.A."/>
            <person name="Sharon I."/>
            <person name="Castelle C.J."/>
            <person name="Probst A.J."/>
            <person name="Thomas B.C."/>
            <person name="Singh A."/>
            <person name="Wilkins M.J."/>
            <person name="Karaoz U."/>
            <person name="Brodie E.L."/>
            <person name="Williams K.H."/>
            <person name="Hubbard S.S."/>
            <person name="Banfield J.F."/>
        </authorList>
    </citation>
    <scope>NUCLEOTIDE SEQUENCE [LARGE SCALE GENOMIC DNA]</scope>
</reference>
<comment type="caution">
    <text evidence="1">The sequence shown here is derived from an EMBL/GenBank/DDBJ whole genome shotgun (WGS) entry which is preliminary data.</text>
</comment>
<evidence type="ECO:0000313" key="1">
    <source>
        <dbReference type="EMBL" id="OGY31586.1"/>
    </source>
</evidence>
<evidence type="ECO:0008006" key="3">
    <source>
        <dbReference type="Google" id="ProtNLM"/>
    </source>
</evidence>
<sequence length="129" mass="13635">MVELLVVIAVIAVLVGMLLVAINPQRVITDTRDARSRTEMNQIKTALQLYFNDNNAYPGSLGAMVPTYAKALPGVTTESSFNYVTYAGNSDYDAGVQLNNSAGDDASTVAKCDGDGTSSATGNYMICPD</sequence>
<dbReference type="EMBL" id="MHDA01000030">
    <property type="protein sequence ID" value="OGY31586.1"/>
    <property type="molecule type" value="Genomic_DNA"/>
</dbReference>
<organism evidence="1 2">
    <name type="scientific">Candidatus Woykebacteria bacterium RIFCSPLOWO2_01_FULL_41_12</name>
    <dbReference type="NCBI Taxonomy" id="1802604"/>
    <lineage>
        <taxon>Bacteria</taxon>
        <taxon>Candidatus Woykeibacteriota</taxon>
    </lineage>
</organism>
<protein>
    <recommendedName>
        <fullName evidence="3">Type II secretion system protein GspG C-terminal domain-containing protein</fullName>
    </recommendedName>
</protein>
<dbReference type="InterPro" id="IPR045584">
    <property type="entry name" value="Pilin-like"/>
</dbReference>
<dbReference type="Proteomes" id="UP000179279">
    <property type="component" value="Unassembled WGS sequence"/>
</dbReference>
<dbReference type="Gene3D" id="3.30.700.10">
    <property type="entry name" value="Glycoprotein, Type 4 Pilin"/>
    <property type="match status" value="1"/>
</dbReference>
<dbReference type="AlphaFoldDB" id="A0A1G1WV21"/>
<dbReference type="SUPFAM" id="SSF54523">
    <property type="entry name" value="Pili subunits"/>
    <property type="match status" value="1"/>
</dbReference>
<proteinExistence type="predicted"/>
<name>A0A1G1WV21_9BACT</name>
<accession>A0A1G1WV21</accession>
<gene>
    <name evidence="1" type="ORF">A3A57_01790</name>
</gene>